<gene>
    <name evidence="7" type="ORF">JYB87_17835</name>
</gene>
<organism evidence="7 8">
    <name type="scientific">Shewanella avicenniae</name>
    <dbReference type="NCBI Taxonomy" id="2814294"/>
    <lineage>
        <taxon>Bacteria</taxon>
        <taxon>Pseudomonadati</taxon>
        <taxon>Pseudomonadota</taxon>
        <taxon>Gammaproteobacteria</taxon>
        <taxon>Alteromonadales</taxon>
        <taxon>Shewanellaceae</taxon>
        <taxon>Shewanella</taxon>
    </lineage>
</organism>
<dbReference type="EMBL" id="CP071503">
    <property type="protein sequence ID" value="QSX33543.1"/>
    <property type="molecule type" value="Genomic_DNA"/>
</dbReference>
<feature type="chain" id="PRO_5045344359" evidence="5">
    <location>
        <begin position="22"/>
        <end position="105"/>
    </location>
</feature>
<keyword evidence="1 5" id="KW-0732">Signal</keyword>
<dbReference type="InterPro" id="IPR018660">
    <property type="entry name" value="MliC"/>
</dbReference>
<evidence type="ECO:0000259" key="6">
    <source>
        <dbReference type="Pfam" id="PF09864"/>
    </source>
</evidence>
<dbReference type="SUPFAM" id="SSF141488">
    <property type="entry name" value="YdhA-like"/>
    <property type="match status" value="1"/>
</dbReference>
<dbReference type="InterPro" id="IPR036328">
    <property type="entry name" value="MliC_sf"/>
</dbReference>
<keyword evidence="4" id="KW-0449">Lipoprotein</keyword>
<feature type="signal peptide" evidence="5">
    <location>
        <begin position="1"/>
        <end position="21"/>
    </location>
</feature>
<dbReference type="RefSeq" id="WP_207354762.1">
    <property type="nucleotide sequence ID" value="NZ_CP071503.1"/>
</dbReference>
<evidence type="ECO:0000256" key="2">
    <source>
        <dbReference type="ARBA" id="ARBA00023136"/>
    </source>
</evidence>
<evidence type="ECO:0000256" key="5">
    <source>
        <dbReference type="SAM" id="SignalP"/>
    </source>
</evidence>
<evidence type="ECO:0000256" key="3">
    <source>
        <dbReference type="ARBA" id="ARBA00023139"/>
    </source>
</evidence>
<feature type="domain" description="C-type lysozyme inhibitor" evidence="6">
    <location>
        <begin position="34"/>
        <end position="94"/>
    </location>
</feature>
<sequence>MLNRHLLLTLLPLLTLCSACQQLLPTRANPTVNFLCKNDTALQVKFNNQQQYAEIHYQGETIQLAQQPSASGFYYANAQQQLRGKGKSLTLQLNPAQQIQCVAYP</sequence>
<dbReference type="Pfam" id="PF09864">
    <property type="entry name" value="MliC"/>
    <property type="match status" value="1"/>
</dbReference>
<evidence type="ECO:0000256" key="4">
    <source>
        <dbReference type="ARBA" id="ARBA00023288"/>
    </source>
</evidence>
<accession>A0ABX7QPZ2</accession>
<evidence type="ECO:0000313" key="8">
    <source>
        <dbReference type="Proteomes" id="UP000662770"/>
    </source>
</evidence>
<evidence type="ECO:0000313" key="7">
    <source>
        <dbReference type="EMBL" id="QSX33543.1"/>
    </source>
</evidence>
<keyword evidence="3" id="KW-0564">Palmitate</keyword>
<name>A0ABX7QPZ2_9GAMM</name>
<keyword evidence="2" id="KW-0472">Membrane</keyword>
<reference evidence="7 8" key="1">
    <citation type="submission" date="2021-03" db="EMBL/GenBank/DDBJ databases">
        <title>Novel species identification of genus Shewanella.</title>
        <authorList>
            <person name="Liu G."/>
            <person name="Zhang Q."/>
        </authorList>
    </citation>
    <scope>NUCLEOTIDE SEQUENCE [LARGE SCALE GENOMIC DNA]</scope>
    <source>
        <strain evidence="7 8">FJAT-51800</strain>
    </source>
</reference>
<evidence type="ECO:0000256" key="1">
    <source>
        <dbReference type="ARBA" id="ARBA00022729"/>
    </source>
</evidence>
<dbReference type="Proteomes" id="UP000662770">
    <property type="component" value="Chromosome"/>
</dbReference>
<dbReference type="Gene3D" id="2.40.128.200">
    <property type="match status" value="1"/>
</dbReference>
<keyword evidence="8" id="KW-1185">Reference proteome</keyword>
<protein>
    <submittedName>
        <fullName evidence="7">MliC family protein</fullName>
    </submittedName>
</protein>
<proteinExistence type="predicted"/>